<name>A0ACC6MVR5_9HYPH</name>
<reference evidence="1" key="1">
    <citation type="submission" date="2023-12" db="EMBL/GenBank/DDBJ databases">
        <title>Diversity of Rhizobium in root nodule of phaseolus vulgaris.</title>
        <authorList>
            <person name="Wang H."/>
        </authorList>
    </citation>
    <scope>NUCLEOTIDE SEQUENCE</scope>
    <source>
        <strain evidence="1">MJ31</strain>
    </source>
</reference>
<accession>A0ACC6MVR5</accession>
<dbReference type="EMBL" id="JAYESG010000003">
    <property type="protein sequence ID" value="MEA3517464.1"/>
    <property type="molecule type" value="Genomic_DNA"/>
</dbReference>
<organism evidence="1 2">
    <name type="scientific">Rhizobium mulingense</name>
    <dbReference type="NCBI Taxonomy" id="3031128"/>
    <lineage>
        <taxon>Bacteria</taxon>
        <taxon>Pseudomonadati</taxon>
        <taxon>Pseudomonadota</taxon>
        <taxon>Alphaproteobacteria</taxon>
        <taxon>Hyphomicrobiales</taxon>
        <taxon>Rhizobiaceae</taxon>
        <taxon>Rhizobium/Agrobacterium group</taxon>
        <taxon>Rhizobium</taxon>
    </lineage>
</organism>
<keyword evidence="2" id="KW-1185">Reference proteome</keyword>
<proteinExistence type="predicted"/>
<comment type="caution">
    <text evidence="1">The sequence shown here is derived from an EMBL/GenBank/DDBJ whole genome shotgun (WGS) entry which is preliminary data.</text>
</comment>
<protein>
    <submittedName>
        <fullName evidence="1">DNTP triphosphohydrolase</fullName>
    </submittedName>
</protein>
<dbReference type="Proteomes" id="UP001304050">
    <property type="component" value="Unassembled WGS sequence"/>
</dbReference>
<evidence type="ECO:0000313" key="1">
    <source>
        <dbReference type="EMBL" id="MEA3517464.1"/>
    </source>
</evidence>
<sequence>MGQIGRGIVWNLLARENFPFAEYLPAPELMEAICYAHDLGHPPYGHGGERALFRNMREFGGFEGNAQTIRILTKLEKYYRGNGILPTRRLLLGVLKYPVAYGRYEIGEGDNKPPKCFYDEDMPLIEAALSIFSPNDTEKFTSIGRDGKPIYKTLDCSVMELADDIAYGVHDLEDGVGRGILKRAEIEDDLLDGFRRAGVSHVRNLTIQELLDKLFSSDACERKHAVSLLVGFFILAIEVSRLNTFESGFLDLQATVQPEISRLLKHLSKEITFKSLVSRREVQTLEFKGEKVIDGLFSAFDERPVQLVGSEAFDQIEPGLSNLISDKNGNWRDLETPYRLKAARTICDFIAGMTNPYAEKYYRRLYEPGYGSSTDEL</sequence>
<gene>
    <name evidence="1" type="primary">dgt</name>
    <name evidence="1" type="ORF">U8465_10055</name>
</gene>
<evidence type="ECO:0000313" key="2">
    <source>
        <dbReference type="Proteomes" id="UP001304050"/>
    </source>
</evidence>